<dbReference type="AlphaFoldDB" id="A0A4Z0A588"/>
<feature type="compositionally biased region" description="Low complexity" evidence="5">
    <location>
        <begin position="503"/>
        <end position="536"/>
    </location>
</feature>
<evidence type="ECO:0000256" key="1">
    <source>
        <dbReference type="ARBA" id="ARBA00004496"/>
    </source>
</evidence>
<evidence type="ECO:0000256" key="2">
    <source>
        <dbReference type="ARBA" id="ARBA00022490"/>
    </source>
</evidence>
<dbReference type="Pfam" id="PF13855">
    <property type="entry name" value="LRR_8"/>
    <property type="match status" value="1"/>
</dbReference>
<accession>A0A4Z0A588</accession>
<feature type="compositionally biased region" description="Polar residues" evidence="5">
    <location>
        <begin position="267"/>
        <end position="278"/>
    </location>
</feature>
<gene>
    <name evidence="6" type="ORF">EWM64_g1833</name>
</gene>
<feature type="compositionally biased region" description="Polar residues" evidence="5">
    <location>
        <begin position="481"/>
        <end position="492"/>
    </location>
</feature>
<dbReference type="InterPro" id="IPR003591">
    <property type="entry name" value="Leu-rich_rpt_typical-subtyp"/>
</dbReference>
<organism evidence="6 7">
    <name type="scientific">Hericium alpestre</name>
    <dbReference type="NCBI Taxonomy" id="135208"/>
    <lineage>
        <taxon>Eukaryota</taxon>
        <taxon>Fungi</taxon>
        <taxon>Dikarya</taxon>
        <taxon>Basidiomycota</taxon>
        <taxon>Agaricomycotina</taxon>
        <taxon>Agaricomycetes</taxon>
        <taxon>Russulales</taxon>
        <taxon>Hericiaceae</taxon>
        <taxon>Hericium</taxon>
    </lineage>
</organism>
<dbReference type="SUPFAM" id="SSF52075">
    <property type="entry name" value="Outer arm dynein light chain 1"/>
    <property type="match status" value="1"/>
</dbReference>
<feature type="region of interest" description="Disordered" evidence="5">
    <location>
        <begin position="481"/>
        <end position="672"/>
    </location>
</feature>
<dbReference type="InterPro" id="IPR001611">
    <property type="entry name" value="Leu-rich_rpt"/>
</dbReference>
<keyword evidence="7" id="KW-1185">Reference proteome</keyword>
<keyword evidence="2" id="KW-0963">Cytoplasm</keyword>
<evidence type="ECO:0000256" key="5">
    <source>
        <dbReference type="SAM" id="MobiDB-lite"/>
    </source>
</evidence>
<dbReference type="GO" id="GO:0005737">
    <property type="term" value="C:cytoplasm"/>
    <property type="evidence" value="ECO:0007669"/>
    <property type="project" value="UniProtKB-SubCell"/>
</dbReference>
<dbReference type="PANTHER" id="PTHR15454:SF69">
    <property type="entry name" value="SERINE_THREONINE-PROTEIN KINASE 11-INTERACTING PROTEIN"/>
    <property type="match status" value="1"/>
</dbReference>
<comment type="caution">
    <text evidence="6">The sequence shown here is derived from an EMBL/GenBank/DDBJ whole genome shotgun (WGS) entry which is preliminary data.</text>
</comment>
<reference evidence="6 7" key="1">
    <citation type="submission" date="2019-02" db="EMBL/GenBank/DDBJ databases">
        <title>Genome sequencing of the rare red list fungi Hericium alpestre (H. flagellum).</title>
        <authorList>
            <person name="Buettner E."/>
            <person name="Kellner H."/>
        </authorList>
    </citation>
    <scope>NUCLEOTIDE SEQUENCE [LARGE SCALE GENOMIC DNA]</scope>
    <source>
        <strain evidence="6 7">DSM 108284</strain>
    </source>
</reference>
<dbReference type="SMART" id="SM00369">
    <property type="entry name" value="LRR_TYP"/>
    <property type="match status" value="4"/>
</dbReference>
<dbReference type="STRING" id="135208.A0A4Z0A588"/>
<feature type="compositionally biased region" description="Acidic residues" evidence="5">
    <location>
        <begin position="280"/>
        <end position="289"/>
    </location>
</feature>
<sequence length="672" mass="74134">MEPEPGDDYIHRIANFIKTNEPRLAEGGFSRRRRVKKPAAAPAGSLFNPLSWFGTDSTAQTQPSRPKPLVFTIDTHRLFYLLMRLEALGFDVGSLDVKVDSPSRPMNYIEIFPGADRSDAMSMSSIRSSFSAVSKLSLGPGWWGRAEPPSINEELKYIFSSFTKMPVLHLQASGPKKIAELANEPPNQNALPLDTFRNLQSLECSDVDPRTLLGWDRLAESLWSLTIKRSGLDDVSDVFIGAVLDDQARRRGAPVPQRRKSLRDLSRQSSFNDSQLPESISEETEEPTPTDEKPPLTMLADSTDPQLPSSKWAFLRHLSLADNALTFIPTAPLPSFTSLSHLDLSSNLLVSIPPGLSILTNLSSLNLSDNMIDSVVGIYKQLGQILTLNLSRNRLESICGLERLMALERVDVRYNQVEESAEIGRLATLPNITEIWVEGNPFVETEADYRIKCFDFFRKEGKSILVDGTAAGYYEKRNLTSSPAEQMTSTRPVSKVYSPPTVPVGTAVVGRPASSEASSSNSPLLSPSSSPYNVSPFLAATTPGKARKKKAKRIVDLNGQERENSDHASVRTTKEIEPAVVRKDVAPTQSTVSEASARPRRTTSPTHVSPFKNKHRRSQTDAYEPPDHFAKPSFARSSFDPSGSISGKARSAARRSRVIASSFERPRQILGR</sequence>
<evidence type="ECO:0000256" key="3">
    <source>
        <dbReference type="ARBA" id="ARBA00022614"/>
    </source>
</evidence>
<keyword evidence="3" id="KW-0433">Leucine-rich repeat</keyword>
<dbReference type="OrthoDB" id="676979at2759"/>
<comment type="subcellular location">
    <subcellularLocation>
        <location evidence="1">Cytoplasm</location>
    </subcellularLocation>
</comment>
<evidence type="ECO:0000313" key="7">
    <source>
        <dbReference type="Proteomes" id="UP000298061"/>
    </source>
</evidence>
<feature type="region of interest" description="Disordered" evidence="5">
    <location>
        <begin position="250"/>
        <end position="302"/>
    </location>
</feature>
<dbReference type="PROSITE" id="PS51450">
    <property type="entry name" value="LRR"/>
    <property type="match status" value="3"/>
</dbReference>
<dbReference type="Proteomes" id="UP000298061">
    <property type="component" value="Unassembled WGS sequence"/>
</dbReference>
<dbReference type="PANTHER" id="PTHR15454">
    <property type="entry name" value="NISCHARIN RELATED"/>
    <property type="match status" value="1"/>
</dbReference>
<evidence type="ECO:0000256" key="4">
    <source>
        <dbReference type="ARBA" id="ARBA00022737"/>
    </source>
</evidence>
<dbReference type="InterPro" id="IPR032675">
    <property type="entry name" value="LRR_dom_sf"/>
</dbReference>
<proteinExistence type="predicted"/>
<dbReference type="Gene3D" id="3.80.10.10">
    <property type="entry name" value="Ribonuclease Inhibitor"/>
    <property type="match status" value="2"/>
</dbReference>
<feature type="compositionally biased region" description="Basic and acidic residues" evidence="5">
    <location>
        <begin position="553"/>
        <end position="585"/>
    </location>
</feature>
<name>A0A4Z0A588_9AGAM</name>
<evidence type="ECO:0000313" key="6">
    <source>
        <dbReference type="EMBL" id="TFY82182.1"/>
    </source>
</evidence>
<dbReference type="EMBL" id="SFCI01000134">
    <property type="protein sequence ID" value="TFY82182.1"/>
    <property type="molecule type" value="Genomic_DNA"/>
</dbReference>
<keyword evidence="4" id="KW-0677">Repeat</keyword>
<protein>
    <submittedName>
        <fullName evidence="6">Uncharacterized protein</fullName>
    </submittedName>
</protein>